<accession>A0ABY6ZW45</accession>
<dbReference type="InterPro" id="IPR029052">
    <property type="entry name" value="Metallo-depent_PP-like"/>
</dbReference>
<protein>
    <submittedName>
        <fullName evidence="2">Metallophosphoesterase</fullName>
    </submittedName>
</protein>
<evidence type="ECO:0000313" key="2">
    <source>
        <dbReference type="EMBL" id="WAI49197.1"/>
    </source>
</evidence>
<name>A0ABY6ZW45_9PSED</name>
<evidence type="ECO:0000313" key="3">
    <source>
        <dbReference type="Proteomes" id="UP001163624"/>
    </source>
</evidence>
<evidence type="ECO:0000259" key="1">
    <source>
        <dbReference type="Pfam" id="PF00149"/>
    </source>
</evidence>
<proteinExistence type="predicted"/>
<dbReference type="Proteomes" id="UP001163624">
    <property type="component" value="Chromosome"/>
</dbReference>
<sequence length="247" mass="27675">MRLRILSDLHQEHFPGGRELPEEDADVVILAGDIHEHLQGLHWAREAFPDTQIVYVAGNHEFYNADLPELTQAMRNLARALDIHFLENDAVVLGNVRVLGATLWTDFQLYGERSAELAIEQAQLLMPDFSCVDYFTQPFTPSMSRDLCEASCEWLAAELSQPFAGRTVVVTHHAPSGRSIPAHYVGDSLSPAFASNLEHLAERCDLWVHGHVHERLDYRIGNARIVTNPGAYPGEDSGFDPRLVIEL</sequence>
<dbReference type="PANTHER" id="PTHR37844:SF2">
    <property type="entry name" value="SER_THR PROTEIN PHOSPHATASE SUPERFAMILY (AFU_ORTHOLOGUE AFUA_1G14840)"/>
    <property type="match status" value="1"/>
</dbReference>
<keyword evidence="3" id="KW-1185">Reference proteome</keyword>
<dbReference type="InterPro" id="IPR004843">
    <property type="entry name" value="Calcineurin-like_PHP"/>
</dbReference>
<gene>
    <name evidence="2" type="ORF">OU419_26195</name>
</gene>
<dbReference type="Gene3D" id="3.60.21.10">
    <property type="match status" value="1"/>
</dbReference>
<reference evidence="2" key="1">
    <citation type="submission" date="2022-11" db="EMBL/GenBank/DDBJ databases">
        <title>Pseudomonas triclosanedens sp. nov., a triclosan degrader isolated from activated sludge.</title>
        <authorList>
            <person name="Yin Y."/>
            <person name="Lu Z."/>
        </authorList>
    </citation>
    <scope>NUCLEOTIDE SEQUENCE</scope>
    <source>
        <strain evidence="2">ZM23</strain>
    </source>
</reference>
<dbReference type="Pfam" id="PF00149">
    <property type="entry name" value="Metallophos"/>
    <property type="match status" value="1"/>
</dbReference>
<dbReference type="EMBL" id="CP113432">
    <property type="protein sequence ID" value="WAI49197.1"/>
    <property type="molecule type" value="Genomic_DNA"/>
</dbReference>
<dbReference type="PANTHER" id="PTHR37844">
    <property type="entry name" value="SER/THR PROTEIN PHOSPHATASE SUPERFAMILY (AFU_ORTHOLOGUE AFUA_1G14840)"/>
    <property type="match status" value="1"/>
</dbReference>
<dbReference type="RefSeq" id="WP_254476239.1">
    <property type="nucleotide sequence ID" value="NZ_CP113432.1"/>
</dbReference>
<dbReference type="SUPFAM" id="SSF56300">
    <property type="entry name" value="Metallo-dependent phosphatases"/>
    <property type="match status" value="1"/>
</dbReference>
<feature type="domain" description="Calcineurin-like phosphoesterase" evidence="1">
    <location>
        <begin position="2"/>
        <end position="214"/>
    </location>
</feature>
<organism evidence="2 3">
    <name type="scientific">Pseudomonas triclosanedens</name>
    <dbReference type="NCBI Taxonomy" id="2961893"/>
    <lineage>
        <taxon>Bacteria</taxon>
        <taxon>Pseudomonadati</taxon>
        <taxon>Pseudomonadota</taxon>
        <taxon>Gammaproteobacteria</taxon>
        <taxon>Pseudomonadales</taxon>
        <taxon>Pseudomonadaceae</taxon>
        <taxon>Pseudomonas</taxon>
    </lineage>
</organism>